<evidence type="ECO:0000313" key="1">
    <source>
        <dbReference type="EMBL" id="CAD8172914.1"/>
    </source>
</evidence>
<dbReference type="Proteomes" id="UP000683925">
    <property type="component" value="Unassembled WGS sequence"/>
</dbReference>
<comment type="caution">
    <text evidence="1">The sequence shown here is derived from an EMBL/GenBank/DDBJ whole genome shotgun (WGS) entry which is preliminary data.</text>
</comment>
<evidence type="ECO:0000313" key="2">
    <source>
        <dbReference type="Proteomes" id="UP000683925"/>
    </source>
</evidence>
<protein>
    <submittedName>
        <fullName evidence="1">Uncharacterized protein</fullName>
    </submittedName>
</protein>
<dbReference type="OMA" id="PMACANG"/>
<accession>A0A8S1V7K5</accession>
<keyword evidence="2" id="KW-1185">Reference proteome</keyword>
<gene>
    <name evidence="1" type="ORF">POCTA_138.1.T0610049</name>
</gene>
<dbReference type="EMBL" id="CAJJDP010000060">
    <property type="protein sequence ID" value="CAD8172914.1"/>
    <property type="molecule type" value="Genomic_DNA"/>
</dbReference>
<organism evidence="1 2">
    <name type="scientific">Paramecium octaurelia</name>
    <dbReference type="NCBI Taxonomy" id="43137"/>
    <lineage>
        <taxon>Eukaryota</taxon>
        <taxon>Sar</taxon>
        <taxon>Alveolata</taxon>
        <taxon>Ciliophora</taxon>
        <taxon>Intramacronucleata</taxon>
        <taxon>Oligohymenophorea</taxon>
        <taxon>Peniculida</taxon>
        <taxon>Parameciidae</taxon>
        <taxon>Paramecium</taxon>
    </lineage>
</organism>
<dbReference type="OrthoDB" id="298121at2759"/>
<proteinExistence type="predicted"/>
<sequence>MGVAVCKQENQSYGEEVIQENVQPNPMACANGLSSNLDGSNLTHPSLKKKIIAQVTGKLPDDPINLSNNQSSILLEEKQEPTTPALPTYDIIQQNGDIPNFQNIQLFTKEVFQSVKLNSSQKLVSSQPEKILQQFQEQQSQYSKACNDDKRQSLLKINVVEDNLDDYIFFDWKNTNFQLTSINEQNLLKKASSTKPTSKQVKKNY</sequence>
<reference evidence="1" key="1">
    <citation type="submission" date="2021-01" db="EMBL/GenBank/DDBJ databases">
        <authorList>
            <consortium name="Genoscope - CEA"/>
            <person name="William W."/>
        </authorList>
    </citation>
    <scope>NUCLEOTIDE SEQUENCE</scope>
</reference>
<dbReference type="AlphaFoldDB" id="A0A8S1V7K5"/>
<name>A0A8S1V7K5_PAROT</name>